<keyword evidence="3" id="KW-1185">Reference proteome</keyword>
<dbReference type="OrthoDB" id="794286at2"/>
<dbReference type="Proteomes" id="UP000255169">
    <property type="component" value="Unassembled WGS sequence"/>
</dbReference>
<dbReference type="InterPro" id="IPR021957">
    <property type="entry name" value="DUF3574"/>
</dbReference>
<dbReference type="GO" id="GO:0005840">
    <property type="term" value="C:ribosome"/>
    <property type="evidence" value="ECO:0007669"/>
    <property type="project" value="UniProtKB-KW"/>
</dbReference>
<organism evidence="1">
    <name type="scientific">Yersinia ruckeri</name>
    <dbReference type="NCBI Taxonomy" id="29486"/>
    <lineage>
        <taxon>Bacteria</taxon>
        <taxon>Pseudomonadati</taxon>
        <taxon>Pseudomonadota</taxon>
        <taxon>Gammaproteobacteria</taxon>
        <taxon>Enterobacterales</taxon>
        <taxon>Yersiniaceae</taxon>
        <taxon>Yersinia</taxon>
    </lineage>
</organism>
<accession>A0A085U3S2</accession>
<keyword evidence="1" id="KW-0687">Ribonucleoprotein</keyword>
<evidence type="ECO:0000313" key="3">
    <source>
        <dbReference type="Proteomes" id="UP000255169"/>
    </source>
</evidence>
<name>A0A085U3S2_YERRU</name>
<dbReference type="EMBL" id="UHJG01000001">
    <property type="protein sequence ID" value="SUQ00833.1"/>
    <property type="molecule type" value="Genomic_DNA"/>
</dbReference>
<dbReference type="eggNOG" id="COG2913">
    <property type="taxonomic scope" value="Bacteria"/>
</dbReference>
<dbReference type="PATRIC" id="fig|29486.44.peg.3040"/>
<dbReference type="AlphaFoldDB" id="A0A085U3S2"/>
<reference evidence="2 3" key="2">
    <citation type="submission" date="2018-06" db="EMBL/GenBank/DDBJ databases">
        <authorList>
            <consortium name="Pathogen Informatics"/>
            <person name="Doyle S."/>
        </authorList>
    </citation>
    <scope>NUCLEOTIDE SEQUENCE [LARGE SCALE GENOMIC DNA]</scope>
    <source>
        <strain evidence="2 3">NCTC10476</strain>
    </source>
</reference>
<evidence type="ECO:0000313" key="2">
    <source>
        <dbReference type="EMBL" id="SUQ00833.1"/>
    </source>
</evidence>
<reference evidence="1" key="1">
    <citation type="journal article" date="2015" name="Genome Announc.">
        <title>Complete Genome Sequence of Yersinia ruckeri Strain CSF007-82, Etiologic Agent of Red Mouth Disease in Salmonid Fish.</title>
        <authorList>
            <person name="Nelson M.C."/>
            <person name="LaPatra S.E."/>
            <person name="Welch T.J."/>
            <person name="Graf J."/>
        </authorList>
    </citation>
    <scope>NUCLEOTIDE SEQUENCE</scope>
    <source>
        <strain evidence="1">CSF007-82</strain>
    </source>
</reference>
<dbReference type="GeneID" id="66881161"/>
<dbReference type="EMBL" id="LN681231">
    <property type="protein sequence ID" value="CEK29273.1"/>
    <property type="molecule type" value="Genomic_DNA"/>
</dbReference>
<dbReference type="STRING" id="29486.UGYR_09975"/>
<sequence>MFIRSINSYRRITLGFVIIASGLFLSGCVERPVSVANSATVKIVSRACQQGDPMTQTTLYFGLNRPNGPVITAKEWQSFVDNEVTPRFKDGLTVFDAQGQWLGHNGLVAKEKSEALMLIHTNTQESEQAIGTLQGKYKTQFAQESVMRIDHPVCVGF</sequence>
<protein>
    <submittedName>
        <fullName evidence="1 2">Ribosomal protein S3</fullName>
    </submittedName>
</protein>
<gene>
    <name evidence="1" type="ORF">CSF007_17885</name>
    <name evidence="2" type="ORF">NCTC10476_02146</name>
</gene>
<dbReference type="PROSITE" id="PS51257">
    <property type="entry name" value="PROKAR_LIPOPROTEIN"/>
    <property type="match status" value="1"/>
</dbReference>
<dbReference type="Pfam" id="PF12098">
    <property type="entry name" value="DUF3574"/>
    <property type="match status" value="1"/>
</dbReference>
<evidence type="ECO:0000313" key="1">
    <source>
        <dbReference type="EMBL" id="CEK29273.1"/>
    </source>
</evidence>
<proteinExistence type="predicted"/>
<keyword evidence="1" id="KW-0689">Ribosomal protein</keyword>
<dbReference type="RefSeq" id="WP_004721244.1">
    <property type="nucleotide sequence ID" value="NZ_CCYO01000003.1"/>
</dbReference>